<dbReference type="Gene3D" id="1.10.1530.10">
    <property type="match status" value="1"/>
</dbReference>
<keyword evidence="2" id="KW-0560">Oxidoreductase</keyword>
<gene>
    <name evidence="3" type="ORF">EV686_11135</name>
</gene>
<accession>A0A4R3USR6</accession>
<dbReference type="Pfam" id="PF02615">
    <property type="entry name" value="Ldh_2"/>
    <property type="match status" value="1"/>
</dbReference>
<dbReference type="GO" id="GO:0016491">
    <property type="term" value="F:oxidoreductase activity"/>
    <property type="evidence" value="ECO:0007669"/>
    <property type="project" value="UniProtKB-KW"/>
</dbReference>
<comment type="caution">
    <text evidence="3">The sequence shown here is derived from an EMBL/GenBank/DDBJ whole genome shotgun (WGS) entry which is preliminary data.</text>
</comment>
<dbReference type="InterPro" id="IPR003767">
    <property type="entry name" value="Malate/L-lactate_DH-like"/>
</dbReference>
<sequence length="355" mass="37456">MSESVGRYEYDALLDYAQRLFRAAGMEEDKARSVAWVLVEADLIGHATHGLALVPVYLDALRKGIMSPSGEPEVISDRGASMAWRGNMLPGGWLVLKALDLCVSRAANYGTATCVIDNSQHIGALAVYMKRVTDLGMMAIISSSTSSSRGVAPYGGTKPLFTPNPLAAGMPTSGDPIVLDISASITTINYARQLHKRGERFPQPWALSAGGEPSDDPDVLVNQGGSLLPVGGMDHGHKGYSMALLVEAMTQGLGGRGRADATTGTYTSVFIQVLDPAAFGGREGYVRQMDWLADACRSNPPVPGGKPVRVPGDRAAVNREEALRNGVPLRQSIVEPLLAASQQLGVEMPAAIAAG</sequence>
<comment type="similarity">
    <text evidence="1">Belongs to the LDH2/MDH2 oxidoreductase family.</text>
</comment>
<dbReference type="SUPFAM" id="SSF89733">
    <property type="entry name" value="L-sulfolactate dehydrogenase-like"/>
    <property type="match status" value="1"/>
</dbReference>
<dbReference type="InterPro" id="IPR043144">
    <property type="entry name" value="Mal/L-sulf/L-lact_DH-like_ah"/>
</dbReference>
<dbReference type="Gene3D" id="3.30.1370.60">
    <property type="entry name" value="Hypothetical oxidoreductase yiak, domain 2"/>
    <property type="match status" value="1"/>
</dbReference>
<dbReference type="PANTHER" id="PTHR11091">
    <property type="entry name" value="OXIDOREDUCTASE-RELATED"/>
    <property type="match status" value="1"/>
</dbReference>
<name>A0A4R3USR6_9BURK</name>
<dbReference type="AlphaFoldDB" id="A0A4R3USR6"/>
<dbReference type="Proteomes" id="UP000294692">
    <property type="component" value="Unassembled WGS sequence"/>
</dbReference>
<evidence type="ECO:0000313" key="4">
    <source>
        <dbReference type="Proteomes" id="UP000294692"/>
    </source>
</evidence>
<dbReference type="InterPro" id="IPR036111">
    <property type="entry name" value="Mal/L-sulfo/L-lacto_DH-like_sf"/>
</dbReference>
<dbReference type="EMBL" id="SMBX01000011">
    <property type="protein sequence ID" value="TCU93683.1"/>
    <property type="molecule type" value="Genomic_DNA"/>
</dbReference>
<dbReference type="PANTHER" id="PTHR11091:SF0">
    <property type="entry name" value="MALATE DEHYDROGENASE"/>
    <property type="match status" value="1"/>
</dbReference>
<evidence type="ECO:0000256" key="2">
    <source>
        <dbReference type="ARBA" id="ARBA00023002"/>
    </source>
</evidence>
<dbReference type="RefSeq" id="WP_132478037.1">
    <property type="nucleotide sequence ID" value="NZ_SMBX01000011.1"/>
</dbReference>
<protein>
    <submittedName>
        <fullName evidence="3">L-lactate dehydrogenase</fullName>
    </submittedName>
</protein>
<evidence type="ECO:0000313" key="3">
    <source>
        <dbReference type="EMBL" id="TCU93683.1"/>
    </source>
</evidence>
<keyword evidence="4" id="KW-1185">Reference proteome</keyword>
<evidence type="ECO:0000256" key="1">
    <source>
        <dbReference type="ARBA" id="ARBA00006056"/>
    </source>
</evidence>
<organism evidence="3 4">
    <name type="scientific">Paracandidimonas soli</name>
    <dbReference type="NCBI Taxonomy" id="1917182"/>
    <lineage>
        <taxon>Bacteria</taxon>
        <taxon>Pseudomonadati</taxon>
        <taxon>Pseudomonadota</taxon>
        <taxon>Betaproteobacteria</taxon>
        <taxon>Burkholderiales</taxon>
        <taxon>Alcaligenaceae</taxon>
        <taxon>Paracandidimonas</taxon>
    </lineage>
</organism>
<reference evidence="3 4" key="1">
    <citation type="submission" date="2019-03" db="EMBL/GenBank/DDBJ databases">
        <title>Genomic Encyclopedia of Type Strains, Phase IV (KMG-IV): sequencing the most valuable type-strain genomes for metagenomic binning, comparative biology and taxonomic classification.</title>
        <authorList>
            <person name="Goeker M."/>
        </authorList>
    </citation>
    <scope>NUCLEOTIDE SEQUENCE [LARGE SCALE GENOMIC DNA]</scope>
    <source>
        <strain evidence="3 4">DSM 100048</strain>
    </source>
</reference>
<dbReference type="InterPro" id="IPR043143">
    <property type="entry name" value="Mal/L-sulf/L-lact_DH-like_NADP"/>
</dbReference>
<dbReference type="OrthoDB" id="924592at2"/>
<proteinExistence type="inferred from homology"/>